<organism evidence="2 3">
    <name type="scientific">Methylobacillus methanolivorans</name>
    <dbReference type="NCBI Taxonomy" id="1848927"/>
    <lineage>
        <taxon>Bacteria</taxon>
        <taxon>Pseudomonadati</taxon>
        <taxon>Pseudomonadota</taxon>
        <taxon>Betaproteobacteria</taxon>
        <taxon>Nitrosomonadales</taxon>
        <taxon>Methylophilaceae</taxon>
        <taxon>Methylobacillus</taxon>
    </lineage>
</organism>
<dbReference type="HAMAP" id="MF_00386">
    <property type="entry name" value="UPF0161_YidD"/>
    <property type="match status" value="1"/>
</dbReference>
<comment type="subcellular location">
    <subcellularLocation>
        <location evidence="1">Cell membrane</location>
        <topology evidence="1">Peripheral membrane protein</topology>
        <orientation evidence="1">Cytoplasmic side</orientation>
    </subcellularLocation>
</comment>
<comment type="similarity">
    <text evidence="1">Belongs to the UPF0161 family.</text>
</comment>
<sequence>MLGKLMVGLIKLYQWMLSPLLGQRCRFYPTCSQYAIEAIQKHGALRGAFYTIRRLSKCHPWHDGGHDPVP</sequence>
<reference evidence="2 3" key="1">
    <citation type="submission" date="2024-11" db="EMBL/GenBank/DDBJ databases">
        <authorList>
            <person name="Kaparullina E.N."/>
            <person name="Delegan Y.A."/>
            <person name="Doronina N.V."/>
        </authorList>
    </citation>
    <scope>NUCLEOTIDE SEQUENCE [LARGE SCALE GENOMIC DNA]</scope>
    <source>
        <strain evidence="2 3">7sh_L</strain>
    </source>
</reference>
<dbReference type="RefSeq" id="WP_400882118.1">
    <property type="nucleotide sequence ID" value="NZ_JBIWXY010000002.1"/>
</dbReference>
<keyword evidence="3" id="KW-1185">Reference proteome</keyword>
<dbReference type="NCBIfam" id="TIGR00278">
    <property type="entry name" value="membrane protein insertion efficiency factor YidD"/>
    <property type="match status" value="1"/>
</dbReference>
<name>A0ABW8GMC6_9PROT</name>
<proteinExistence type="inferred from homology"/>
<dbReference type="PANTHER" id="PTHR33383">
    <property type="entry name" value="MEMBRANE PROTEIN INSERTION EFFICIENCY FACTOR-RELATED"/>
    <property type="match status" value="1"/>
</dbReference>
<dbReference type="Pfam" id="PF01809">
    <property type="entry name" value="YidD"/>
    <property type="match status" value="1"/>
</dbReference>
<evidence type="ECO:0000256" key="1">
    <source>
        <dbReference type="HAMAP-Rule" id="MF_00386"/>
    </source>
</evidence>
<evidence type="ECO:0000313" key="3">
    <source>
        <dbReference type="Proteomes" id="UP001617669"/>
    </source>
</evidence>
<keyword evidence="1" id="KW-1003">Cell membrane</keyword>
<evidence type="ECO:0000313" key="2">
    <source>
        <dbReference type="EMBL" id="MFJ5446552.1"/>
    </source>
</evidence>
<dbReference type="InterPro" id="IPR002696">
    <property type="entry name" value="Membr_insert_effic_factor_YidD"/>
</dbReference>
<keyword evidence="1" id="KW-0472">Membrane</keyword>
<dbReference type="EMBL" id="JBIWXY010000002">
    <property type="protein sequence ID" value="MFJ5446552.1"/>
    <property type="molecule type" value="Genomic_DNA"/>
</dbReference>
<comment type="function">
    <text evidence="1">Could be involved in insertion of integral membrane proteins into the membrane.</text>
</comment>
<accession>A0ABW8GMC6</accession>
<dbReference type="SMART" id="SM01234">
    <property type="entry name" value="Haemolytic"/>
    <property type="match status" value="1"/>
</dbReference>
<dbReference type="PANTHER" id="PTHR33383:SF1">
    <property type="entry name" value="MEMBRANE PROTEIN INSERTION EFFICIENCY FACTOR-RELATED"/>
    <property type="match status" value="1"/>
</dbReference>
<protein>
    <recommendedName>
        <fullName evidence="1">Putative membrane protein insertion efficiency factor</fullName>
    </recommendedName>
</protein>
<gene>
    <name evidence="2" type="primary">yidD</name>
    <name evidence="2" type="ORF">ACIKP9_09975</name>
</gene>
<comment type="caution">
    <text evidence="2">The sequence shown here is derived from an EMBL/GenBank/DDBJ whole genome shotgun (WGS) entry which is preliminary data.</text>
</comment>
<dbReference type="Proteomes" id="UP001617669">
    <property type="component" value="Unassembled WGS sequence"/>
</dbReference>